<dbReference type="Pfam" id="PF03023">
    <property type="entry name" value="MurJ"/>
    <property type="match status" value="1"/>
</dbReference>
<comment type="subcellular location">
    <subcellularLocation>
        <location evidence="1">Cell membrane</location>
        <topology evidence="1">Multi-pass membrane protein</topology>
    </subcellularLocation>
</comment>
<feature type="transmembrane region" description="Helical" evidence="10">
    <location>
        <begin position="410"/>
        <end position="431"/>
    </location>
</feature>
<evidence type="ECO:0000256" key="10">
    <source>
        <dbReference type="SAM" id="Phobius"/>
    </source>
</evidence>
<dbReference type="GO" id="GO:0008360">
    <property type="term" value="P:regulation of cell shape"/>
    <property type="evidence" value="ECO:0007669"/>
    <property type="project" value="UniProtKB-KW"/>
</dbReference>
<evidence type="ECO:0000256" key="3">
    <source>
        <dbReference type="ARBA" id="ARBA00022692"/>
    </source>
</evidence>
<keyword evidence="4" id="KW-0133">Cell shape</keyword>
<evidence type="ECO:0000256" key="1">
    <source>
        <dbReference type="ARBA" id="ARBA00004651"/>
    </source>
</evidence>
<keyword evidence="6 10" id="KW-1133">Transmembrane helix</keyword>
<feature type="transmembrane region" description="Helical" evidence="10">
    <location>
        <begin position="162"/>
        <end position="182"/>
    </location>
</feature>
<dbReference type="GO" id="GO:0034204">
    <property type="term" value="P:lipid translocation"/>
    <property type="evidence" value="ECO:0007669"/>
    <property type="project" value="TreeGrafter"/>
</dbReference>
<evidence type="ECO:0000256" key="4">
    <source>
        <dbReference type="ARBA" id="ARBA00022960"/>
    </source>
</evidence>
<dbReference type="KEGG" id="sbu:SpiBuddy_1385"/>
<comment type="similarity">
    <text evidence="9">Belongs to the MurJ/MviN family.</text>
</comment>
<feature type="transmembrane region" description="Helical" evidence="10">
    <location>
        <begin position="351"/>
        <end position="372"/>
    </location>
</feature>
<dbReference type="NCBIfam" id="TIGR01695">
    <property type="entry name" value="murJ_mviN"/>
    <property type="match status" value="1"/>
</dbReference>
<keyword evidence="2" id="KW-1003">Cell membrane</keyword>
<dbReference type="AlphaFoldDB" id="F0RZ03"/>
<organism evidence="11 12">
    <name type="scientific">Sphaerochaeta globosa (strain ATCC BAA-1886 / DSM 22777 / Buddy)</name>
    <name type="common">Spirochaeta sp. (strain Buddy)</name>
    <dbReference type="NCBI Taxonomy" id="158189"/>
    <lineage>
        <taxon>Bacteria</taxon>
        <taxon>Pseudomonadati</taxon>
        <taxon>Spirochaetota</taxon>
        <taxon>Spirochaetia</taxon>
        <taxon>Spirochaetales</taxon>
        <taxon>Sphaerochaetaceae</taxon>
        <taxon>Sphaerochaeta</taxon>
    </lineage>
</organism>
<dbReference type="EMBL" id="CP002541">
    <property type="protein sequence ID" value="ADY13210.1"/>
    <property type="molecule type" value="Genomic_DNA"/>
</dbReference>
<keyword evidence="12" id="KW-1185">Reference proteome</keyword>
<dbReference type="STRING" id="158189.SpiBuddy_1385"/>
<evidence type="ECO:0000313" key="12">
    <source>
        <dbReference type="Proteomes" id="UP000008466"/>
    </source>
</evidence>
<feature type="transmembrane region" description="Helical" evidence="10">
    <location>
        <begin position="443"/>
        <end position="466"/>
    </location>
</feature>
<evidence type="ECO:0000256" key="6">
    <source>
        <dbReference type="ARBA" id="ARBA00022989"/>
    </source>
</evidence>
<name>F0RZ03_SPHGB</name>
<feature type="transmembrane region" description="Helical" evidence="10">
    <location>
        <begin position="313"/>
        <end position="331"/>
    </location>
</feature>
<comment type="function">
    <text evidence="8">Involved in peptidoglycan biosynthesis. Transports lipid-linked peptidoglycan precursors from the inner to the outer leaflet of the cytoplasmic membrane.</text>
</comment>
<feature type="transmembrane region" description="Helical" evidence="10">
    <location>
        <begin position="481"/>
        <end position="503"/>
    </location>
</feature>
<feature type="transmembrane region" description="Helical" evidence="10">
    <location>
        <begin position="132"/>
        <end position="155"/>
    </location>
</feature>
<reference evidence="12" key="1">
    <citation type="submission" date="2011-02" db="EMBL/GenBank/DDBJ databases">
        <title>Complete sequence of Spirochaeta sp. Buddy.</title>
        <authorList>
            <person name="Lucas S."/>
            <person name="Copeland A."/>
            <person name="Lapidus A."/>
            <person name="Cheng J.-F."/>
            <person name="Goodwin L."/>
            <person name="Pitluck S."/>
            <person name="Zeytun A."/>
            <person name="Detter J.C."/>
            <person name="Han C."/>
            <person name="Tapia R."/>
            <person name="Land M."/>
            <person name="Hauser L."/>
            <person name="Kyrpides N."/>
            <person name="Ivanova N."/>
            <person name="Mikhailova N."/>
            <person name="Pagani I."/>
            <person name="Ritalahti K.M."/>
            <person name="Loeffler F.E."/>
            <person name="Woyke T."/>
        </authorList>
    </citation>
    <scope>NUCLEOTIDE SEQUENCE [LARGE SCALE GENOMIC DNA]</scope>
    <source>
        <strain evidence="12">ATCC BAA-1886 / DSM 22777 / Buddy</strain>
    </source>
</reference>
<evidence type="ECO:0000256" key="7">
    <source>
        <dbReference type="ARBA" id="ARBA00023136"/>
    </source>
</evidence>
<feature type="transmembrane region" description="Helical" evidence="10">
    <location>
        <begin position="276"/>
        <end position="293"/>
    </location>
</feature>
<sequence length="529" mass="58854">MHDSTPNRKTAKNSLVIMVCTLMSRLLGIIKARVLGSVFGASAVADVINFTFNIPNNFRKLFAEGAVNAALIPAFSSLLGRNEKQRSVRLFALLCTFQSILLTPLVLVSYFYGEQLIAFLSDFDVQQIQLGARLLPFFMVYLATISLASIFNGVLQAHQNFIHAYLSPLLFSICVILGVWFLSDRYGAMSMAYSALVGGLLQGTYSYLVVRRYGYRFKPTLKAQNAPIKEVLSAWGLVSLGMGIQIITQMVSFLFASRLGEGSVTAFTNSTIFYQTPYGIFFNAISAVSLPLMSRAASQGDTKSLQTYTRNSLISLLALLLPSTIILFFLSQESVSVVLQTGNYTLSDARLTALVLRPYLLFMVFSAWYALMLRLGYSANRHALMTRIVFLQNLLDIVLMWVFLKFGLDIVSLPLANGLAYTIGLALLIFLLRDLYALPKDLLFLKGIVRIVCANLPLFIVCMFYHSLDLTWHREGSSFKSLLYLVLIGFVALGILLLSYKVARIPLLSLLRSKKKSGNLKSDDLVQFD</sequence>
<dbReference type="PANTHER" id="PTHR47019">
    <property type="entry name" value="LIPID II FLIPPASE MURJ"/>
    <property type="match status" value="1"/>
</dbReference>
<evidence type="ECO:0000256" key="8">
    <source>
        <dbReference type="ARBA" id="ARBA00060041"/>
    </source>
</evidence>
<evidence type="ECO:0000256" key="5">
    <source>
        <dbReference type="ARBA" id="ARBA00022984"/>
    </source>
</evidence>
<dbReference type="RefSeq" id="WP_013607060.1">
    <property type="nucleotide sequence ID" value="NC_015152.1"/>
</dbReference>
<dbReference type="GO" id="GO:0005886">
    <property type="term" value="C:plasma membrane"/>
    <property type="evidence" value="ECO:0007669"/>
    <property type="project" value="UniProtKB-SubCell"/>
</dbReference>
<dbReference type="InterPro" id="IPR051050">
    <property type="entry name" value="Lipid_II_flippase_MurJ/MviN"/>
</dbReference>
<dbReference type="Proteomes" id="UP000008466">
    <property type="component" value="Chromosome"/>
</dbReference>
<accession>F0RZ03</accession>
<dbReference type="PANTHER" id="PTHR47019:SF1">
    <property type="entry name" value="LIPID II FLIPPASE MURJ"/>
    <property type="match status" value="1"/>
</dbReference>
<evidence type="ECO:0000256" key="9">
    <source>
        <dbReference type="ARBA" id="ARBA00061532"/>
    </source>
</evidence>
<feature type="transmembrane region" description="Helical" evidence="10">
    <location>
        <begin position="231"/>
        <end position="256"/>
    </location>
</feature>
<feature type="transmembrane region" description="Helical" evidence="10">
    <location>
        <begin position="91"/>
        <end position="112"/>
    </location>
</feature>
<dbReference type="eggNOG" id="COG0728">
    <property type="taxonomic scope" value="Bacteria"/>
</dbReference>
<dbReference type="HOGENOM" id="CLU_006797_5_2_12"/>
<feature type="transmembrane region" description="Helical" evidence="10">
    <location>
        <begin position="188"/>
        <end position="210"/>
    </location>
</feature>
<keyword evidence="7 10" id="KW-0472">Membrane</keyword>
<evidence type="ECO:0000313" key="11">
    <source>
        <dbReference type="EMBL" id="ADY13210.1"/>
    </source>
</evidence>
<dbReference type="GO" id="GO:0015648">
    <property type="term" value="F:lipid-linked peptidoglycan transporter activity"/>
    <property type="evidence" value="ECO:0007669"/>
    <property type="project" value="TreeGrafter"/>
</dbReference>
<dbReference type="CDD" id="cd13123">
    <property type="entry name" value="MATE_MurJ_like"/>
    <property type="match status" value="1"/>
</dbReference>
<dbReference type="OrthoDB" id="9804143at2"/>
<keyword evidence="3 10" id="KW-0812">Transmembrane</keyword>
<dbReference type="PRINTS" id="PR01806">
    <property type="entry name" value="VIRFACTRMVIN"/>
</dbReference>
<dbReference type="InterPro" id="IPR004268">
    <property type="entry name" value="MurJ"/>
</dbReference>
<protein>
    <submittedName>
        <fullName evidence="11">Integral membrane protein MviN</fullName>
    </submittedName>
</protein>
<dbReference type="GO" id="GO:0009252">
    <property type="term" value="P:peptidoglycan biosynthetic process"/>
    <property type="evidence" value="ECO:0007669"/>
    <property type="project" value="UniProtKB-KW"/>
</dbReference>
<keyword evidence="5" id="KW-0573">Peptidoglycan synthesis</keyword>
<gene>
    <name evidence="11" type="ordered locus">SpiBuddy_1385</name>
</gene>
<proteinExistence type="inferred from homology"/>
<evidence type="ECO:0000256" key="2">
    <source>
        <dbReference type="ARBA" id="ARBA00022475"/>
    </source>
</evidence>